<keyword evidence="2" id="KW-1185">Reference proteome</keyword>
<comment type="caution">
    <text evidence="1">The sequence shown here is derived from an EMBL/GenBank/DDBJ whole genome shotgun (WGS) entry which is preliminary data.</text>
</comment>
<accession>A0ACB8C3E8</accession>
<dbReference type="Proteomes" id="UP000821865">
    <property type="component" value="Chromosome 9"/>
</dbReference>
<protein>
    <submittedName>
        <fullName evidence="1">Uncharacterized protein</fullName>
    </submittedName>
</protein>
<gene>
    <name evidence="1" type="ORF">HPB49_012004</name>
</gene>
<dbReference type="EMBL" id="CM023478">
    <property type="protein sequence ID" value="KAH7933368.1"/>
    <property type="molecule type" value="Genomic_DNA"/>
</dbReference>
<sequence>MSLSLADGEGRRLASTGSGSLPTPVSDEVRRLVPLLALHGGGEVSATAQPALGVALVLFARVGDEPHPLHTASSGEGQTSVQCPRRPQAKHTSTCFRYKVHLTSLPPYETQFGTLDPSKTTHETHKQLFDV</sequence>
<organism evidence="1 2">
    <name type="scientific">Dermacentor silvarum</name>
    <name type="common">Tick</name>
    <dbReference type="NCBI Taxonomy" id="543639"/>
    <lineage>
        <taxon>Eukaryota</taxon>
        <taxon>Metazoa</taxon>
        <taxon>Ecdysozoa</taxon>
        <taxon>Arthropoda</taxon>
        <taxon>Chelicerata</taxon>
        <taxon>Arachnida</taxon>
        <taxon>Acari</taxon>
        <taxon>Parasitiformes</taxon>
        <taxon>Ixodida</taxon>
        <taxon>Ixodoidea</taxon>
        <taxon>Ixodidae</taxon>
        <taxon>Rhipicephalinae</taxon>
        <taxon>Dermacentor</taxon>
    </lineage>
</organism>
<reference evidence="1" key="1">
    <citation type="submission" date="2020-05" db="EMBL/GenBank/DDBJ databases">
        <title>Large-scale comparative analyses of tick genomes elucidate their genetic diversity and vector capacities.</title>
        <authorList>
            <person name="Jia N."/>
            <person name="Wang J."/>
            <person name="Shi W."/>
            <person name="Du L."/>
            <person name="Sun Y."/>
            <person name="Zhan W."/>
            <person name="Jiang J."/>
            <person name="Wang Q."/>
            <person name="Zhang B."/>
            <person name="Ji P."/>
            <person name="Sakyi L.B."/>
            <person name="Cui X."/>
            <person name="Yuan T."/>
            <person name="Jiang B."/>
            <person name="Yang W."/>
            <person name="Lam T.T.-Y."/>
            <person name="Chang Q."/>
            <person name="Ding S."/>
            <person name="Wang X."/>
            <person name="Zhu J."/>
            <person name="Ruan X."/>
            <person name="Zhao L."/>
            <person name="Wei J."/>
            <person name="Que T."/>
            <person name="Du C."/>
            <person name="Cheng J."/>
            <person name="Dai P."/>
            <person name="Han X."/>
            <person name="Huang E."/>
            <person name="Gao Y."/>
            <person name="Liu J."/>
            <person name="Shao H."/>
            <person name="Ye R."/>
            <person name="Li L."/>
            <person name="Wei W."/>
            <person name="Wang X."/>
            <person name="Wang C."/>
            <person name="Yang T."/>
            <person name="Huo Q."/>
            <person name="Li W."/>
            <person name="Guo W."/>
            <person name="Chen H."/>
            <person name="Zhou L."/>
            <person name="Ni X."/>
            <person name="Tian J."/>
            <person name="Zhou Y."/>
            <person name="Sheng Y."/>
            <person name="Liu T."/>
            <person name="Pan Y."/>
            <person name="Xia L."/>
            <person name="Li J."/>
            <person name="Zhao F."/>
            <person name="Cao W."/>
        </authorList>
    </citation>
    <scope>NUCLEOTIDE SEQUENCE</scope>
    <source>
        <strain evidence="1">Dsil-2018</strain>
    </source>
</reference>
<name>A0ACB8C3E8_DERSI</name>
<proteinExistence type="predicted"/>
<evidence type="ECO:0000313" key="1">
    <source>
        <dbReference type="EMBL" id="KAH7933368.1"/>
    </source>
</evidence>
<evidence type="ECO:0000313" key="2">
    <source>
        <dbReference type="Proteomes" id="UP000821865"/>
    </source>
</evidence>